<evidence type="ECO:0000313" key="1">
    <source>
        <dbReference type="EMBL" id="OXC74387.1"/>
    </source>
</evidence>
<reference evidence="2" key="1">
    <citation type="submission" date="2017-01" db="EMBL/GenBank/DDBJ databases">
        <title>Genome Analysis of Deinococcus marmoris KOPRI26562.</title>
        <authorList>
            <person name="Kim J.H."/>
            <person name="Oh H.-M."/>
        </authorList>
    </citation>
    <scope>NUCLEOTIDE SEQUENCE [LARGE SCALE GENOMIC DNA]</scope>
    <source>
        <strain evidence="2">PAMC 26633</strain>
    </source>
</reference>
<name>A0A226WUD6_CABSO</name>
<gene>
    <name evidence="1" type="ORF">BSU04_32180</name>
</gene>
<proteinExistence type="predicted"/>
<protein>
    <submittedName>
        <fullName evidence="1">Uncharacterized protein</fullName>
    </submittedName>
</protein>
<evidence type="ECO:0000313" key="2">
    <source>
        <dbReference type="Proteomes" id="UP000214720"/>
    </source>
</evidence>
<organism evidence="1 2">
    <name type="scientific">Caballeronia sordidicola</name>
    <name type="common">Burkholderia sordidicola</name>
    <dbReference type="NCBI Taxonomy" id="196367"/>
    <lineage>
        <taxon>Bacteria</taxon>
        <taxon>Pseudomonadati</taxon>
        <taxon>Pseudomonadota</taxon>
        <taxon>Betaproteobacteria</taxon>
        <taxon>Burkholderiales</taxon>
        <taxon>Burkholderiaceae</taxon>
        <taxon>Caballeronia</taxon>
    </lineage>
</organism>
<dbReference type="Proteomes" id="UP000214720">
    <property type="component" value="Unassembled WGS sequence"/>
</dbReference>
<dbReference type="AlphaFoldDB" id="A0A226WUD6"/>
<dbReference type="RefSeq" id="WP_086383091.1">
    <property type="nucleotide sequence ID" value="NZ_MTHB01000219.1"/>
</dbReference>
<dbReference type="EMBL" id="MTHB01000219">
    <property type="protein sequence ID" value="OXC74387.1"/>
    <property type="molecule type" value="Genomic_DNA"/>
</dbReference>
<sequence length="242" mass="26516">MPEIQRDATGVCVSTALYQVHLHPVVAFPSQPVSMFATAELVGYDEDWLHDDKMRGFAFDEIVLTDTHLECWRPPNPPSSQAKAFRKGFSLGLEPGMAEALRAWIPPIRRIARVTHAISKEIAGTRNRTLTRNEQTRIAQVVSARVFDACAPDRAVSLALGYAPPWLQIEMGRPTIMALLASAGTDFKALATKGEAREKRLSEGEGLVCGDDIGVMDNRALVAKSGSCSVSRRHSSFLVDSR</sequence>
<comment type="caution">
    <text evidence="1">The sequence shown here is derived from an EMBL/GenBank/DDBJ whole genome shotgun (WGS) entry which is preliminary data.</text>
</comment>
<accession>A0A226WUD6</accession>